<evidence type="ECO:0000259" key="11">
    <source>
        <dbReference type="PROSITE" id="PS50893"/>
    </source>
</evidence>
<name>A0A429XUU3_9RICK</name>
<dbReference type="PROSITE" id="PS50893">
    <property type="entry name" value="ABC_TRANSPORTER_2"/>
    <property type="match status" value="1"/>
</dbReference>
<keyword evidence="8 10" id="KW-0472">Membrane</keyword>
<protein>
    <submittedName>
        <fullName evidence="13">ATP-binding cassette domain-containing protein</fullName>
    </submittedName>
</protein>
<evidence type="ECO:0000256" key="2">
    <source>
        <dbReference type="ARBA" id="ARBA00005417"/>
    </source>
</evidence>
<proteinExistence type="inferred from homology"/>
<dbReference type="PROSITE" id="PS00211">
    <property type="entry name" value="ABC_TRANSPORTER_1"/>
    <property type="match status" value="1"/>
</dbReference>
<dbReference type="FunFam" id="3.40.50.300:FF:000287">
    <property type="entry name" value="Multidrug ABC transporter ATP-binding protein"/>
    <property type="match status" value="1"/>
</dbReference>
<dbReference type="Gene3D" id="1.20.1560.10">
    <property type="entry name" value="ABC transporter type 1, transmembrane domain"/>
    <property type="match status" value="1"/>
</dbReference>
<dbReference type="PROSITE" id="PS50929">
    <property type="entry name" value="ABC_TM1F"/>
    <property type="match status" value="1"/>
</dbReference>
<dbReference type="Proteomes" id="UP000279470">
    <property type="component" value="Unassembled WGS sequence"/>
</dbReference>
<dbReference type="EMBL" id="RXFM01000004">
    <property type="protein sequence ID" value="RST71962.1"/>
    <property type="molecule type" value="Genomic_DNA"/>
</dbReference>
<dbReference type="PANTHER" id="PTHR43394">
    <property type="entry name" value="ATP-DEPENDENT PERMEASE MDL1, MITOCHONDRIAL"/>
    <property type="match status" value="1"/>
</dbReference>
<dbReference type="GO" id="GO:0016887">
    <property type="term" value="F:ATP hydrolysis activity"/>
    <property type="evidence" value="ECO:0007669"/>
    <property type="project" value="InterPro"/>
</dbReference>
<evidence type="ECO:0000256" key="5">
    <source>
        <dbReference type="ARBA" id="ARBA00022741"/>
    </source>
</evidence>
<reference evidence="14" key="1">
    <citation type="submission" date="2018-11" db="EMBL/GenBank/DDBJ databases">
        <title>Phylogenetic, genomic, and biogeographic characterization of a novel and ubiquitous marine invertebrate-associated Rickettsiales parasite, Candidatus Marinoinvertebrata rohwerii, gen. nov., sp. nov.</title>
        <authorList>
            <person name="Klinges J.G."/>
            <person name="Rosales S.M."/>
            <person name="Mcminds R."/>
            <person name="Shaver E.C."/>
            <person name="Shantz A."/>
            <person name="Peters E.C."/>
            <person name="Burkepile D.E."/>
            <person name="Silliman B.R."/>
            <person name="Vega Thurber R.L."/>
        </authorList>
    </citation>
    <scope>NUCLEOTIDE SEQUENCE [LARGE SCALE GENOMIC DNA]</scope>
    <source>
        <strain evidence="14">a_cerv_44</strain>
    </source>
</reference>
<keyword evidence="5" id="KW-0547">Nucleotide-binding</keyword>
<feature type="transmembrane region" description="Helical" evidence="10">
    <location>
        <begin position="67"/>
        <end position="88"/>
    </location>
</feature>
<feature type="domain" description="ABC transporter" evidence="11">
    <location>
        <begin position="344"/>
        <end position="578"/>
    </location>
</feature>
<dbReference type="OrthoDB" id="5288404at2"/>
<dbReference type="SMART" id="SM00382">
    <property type="entry name" value="AAA"/>
    <property type="match status" value="1"/>
</dbReference>
<dbReference type="GO" id="GO:0015421">
    <property type="term" value="F:ABC-type oligopeptide transporter activity"/>
    <property type="evidence" value="ECO:0007669"/>
    <property type="project" value="TreeGrafter"/>
</dbReference>
<dbReference type="InterPro" id="IPR036640">
    <property type="entry name" value="ABC1_TM_sf"/>
</dbReference>
<comment type="caution">
    <text evidence="13">The sequence shown here is derived from an EMBL/GenBank/DDBJ whole genome shotgun (WGS) entry which is preliminary data.</text>
</comment>
<evidence type="ECO:0000256" key="10">
    <source>
        <dbReference type="SAM" id="Phobius"/>
    </source>
</evidence>
<comment type="function">
    <text evidence="9">Part of an ABC transporter complex. Transmembrane domains (TMD) form a pore in the inner membrane and the ATP-binding domain (NBD) is responsible for energy generation.</text>
</comment>
<evidence type="ECO:0000256" key="1">
    <source>
        <dbReference type="ARBA" id="ARBA00004651"/>
    </source>
</evidence>
<evidence type="ECO:0000256" key="8">
    <source>
        <dbReference type="ARBA" id="ARBA00023136"/>
    </source>
</evidence>
<keyword evidence="7 10" id="KW-1133">Transmembrane helix</keyword>
<feature type="transmembrane region" description="Helical" evidence="10">
    <location>
        <begin position="146"/>
        <end position="165"/>
    </location>
</feature>
<sequence>MKKELENKYDSSWYLFNRLFKNYIRPLRKRLSLALLCMLVSASAATFLAWVVQPALDYVIVGKNSTMHYLIPIVMILIFIINGVASFYDSIIMKRVGQQISSNIQMELYEHLIYADLKFLAKHPSGNLISRFTNDINILKNSTIEIYTSIIKEFFTLVGLVILMFKQSFSLTLIIVIFFLLAFYPVIRLGKRMKKISKNMQEKMGDFTVRLDETFQNIKLIKSYCREEFEINRAKTIIDKFLSIFKKAAYVESSPSAIMEILGGLVIAVLIFYVGFQETTSGEFLSFITALLLAYKPLKALSRLNALMQEGLAASRRLFIMLDVEPEAKIDETQAITDLKMYNIKFSDVFFSYKLGQNILNGINIDIKQGQTIALVGGSGVGKTTVLNLLQRLYNVSSGDICIGDININDIRLDVLRKNIAFVSQDVNLFDDTIMENIRYGKLDATDEEILDASMIAAAHEFITELPNQYNTSIGQNGVKLSGGQKQRLAIARAVLKNAPILLLDEATSSLDAISEKKVQMALDYLKKDKTTIVIAHRLSTIESADVIFVLSDGKIEESGNHDELILNSGEYARLYEQYKSNANNN</sequence>
<keyword evidence="14" id="KW-1185">Reference proteome</keyword>
<keyword evidence="4 10" id="KW-0812">Transmembrane</keyword>
<dbReference type="RefSeq" id="WP_126044226.1">
    <property type="nucleotide sequence ID" value="NZ_RXFM01000004.1"/>
</dbReference>
<evidence type="ECO:0000256" key="7">
    <source>
        <dbReference type="ARBA" id="ARBA00022989"/>
    </source>
</evidence>
<dbReference type="InterPro" id="IPR003593">
    <property type="entry name" value="AAA+_ATPase"/>
</dbReference>
<gene>
    <name evidence="13" type="ORF">EIC27_00590</name>
</gene>
<feature type="domain" description="ABC transmembrane type-1" evidence="12">
    <location>
        <begin position="33"/>
        <end position="310"/>
    </location>
</feature>
<evidence type="ECO:0000313" key="14">
    <source>
        <dbReference type="Proteomes" id="UP000279470"/>
    </source>
</evidence>
<dbReference type="InterPro" id="IPR039421">
    <property type="entry name" value="Type_1_exporter"/>
</dbReference>
<dbReference type="GO" id="GO:0005886">
    <property type="term" value="C:plasma membrane"/>
    <property type="evidence" value="ECO:0007669"/>
    <property type="project" value="UniProtKB-SubCell"/>
</dbReference>
<dbReference type="PANTHER" id="PTHR43394:SF1">
    <property type="entry name" value="ATP-BINDING CASSETTE SUB-FAMILY B MEMBER 10, MITOCHONDRIAL"/>
    <property type="match status" value="1"/>
</dbReference>
<dbReference type="Pfam" id="PF00664">
    <property type="entry name" value="ABC_membrane"/>
    <property type="match status" value="1"/>
</dbReference>
<feature type="transmembrane region" description="Helical" evidence="10">
    <location>
        <begin position="171"/>
        <end position="190"/>
    </location>
</feature>
<dbReference type="InterPro" id="IPR027417">
    <property type="entry name" value="P-loop_NTPase"/>
</dbReference>
<feature type="transmembrane region" description="Helical" evidence="10">
    <location>
        <begin position="31"/>
        <end position="52"/>
    </location>
</feature>
<comment type="subcellular location">
    <subcellularLocation>
        <location evidence="1">Cell membrane</location>
        <topology evidence="1">Multi-pass membrane protein</topology>
    </subcellularLocation>
</comment>
<evidence type="ECO:0000256" key="9">
    <source>
        <dbReference type="ARBA" id="ARBA00024725"/>
    </source>
</evidence>
<dbReference type="Gene3D" id="3.40.50.300">
    <property type="entry name" value="P-loop containing nucleotide triphosphate hydrolases"/>
    <property type="match status" value="1"/>
</dbReference>
<accession>A0A429XUU3</accession>
<dbReference type="SUPFAM" id="SSF52540">
    <property type="entry name" value="P-loop containing nucleoside triphosphate hydrolases"/>
    <property type="match status" value="1"/>
</dbReference>
<dbReference type="Pfam" id="PF00005">
    <property type="entry name" value="ABC_tran"/>
    <property type="match status" value="1"/>
</dbReference>
<dbReference type="InterPro" id="IPR017871">
    <property type="entry name" value="ABC_transporter-like_CS"/>
</dbReference>
<dbReference type="SUPFAM" id="SSF90123">
    <property type="entry name" value="ABC transporter transmembrane region"/>
    <property type="match status" value="1"/>
</dbReference>
<evidence type="ECO:0000256" key="3">
    <source>
        <dbReference type="ARBA" id="ARBA00022448"/>
    </source>
</evidence>
<dbReference type="InterPro" id="IPR003439">
    <property type="entry name" value="ABC_transporter-like_ATP-bd"/>
</dbReference>
<organism evidence="13 14">
    <name type="scientific">Candidatus Aquarickettsia rohweri</name>
    <dbReference type="NCBI Taxonomy" id="2602574"/>
    <lineage>
        <taxon>Bacteria</taxon>
        <taxon>Pseudomonadati</taxon>
        <taxon>Pseudomonadota</taxon>
        <taxon>Alphaproteobacteria</taxon>
        <taxon>Rickettsiales</taxon>
        <taxon>Candidatus Midichloriaceae</taxon>
        <taxon>Candidatus Aquarickettsia</taxon>
    </lineage>
</organism>
<dbReference type="CDD" id="cd18552">
    <property type="entry name" value="ABC_6TM_MsbA_like"/>
    <property type="match status" value="1"/>
</dbReference>
<evidence type="ECO:0000313" key="13">
    <source>
        <dbReference type="EMBL" id="RST71962.1"/>
    </source>
</evidence>
<comment type="similarity">
    <text evidence="2">Belongs to the ABC transporter superfamily.</text>
</comment>
<dbReference type="GO" id="GO:0005524">
    <property type="term" value="F:ATP binding"/>
    <property type="evidence" value="ECO:0007669"/>
    <property type="project" value="UniProtKB-KW"/>
</dbReference>
<evidence type="ECO:0000259" key="12">
    <source>
        <dbReference type="PROSITE" id="PS50929"/>
    </source>
</evidence>
<dbReference type="AlphaFoldDB" id="A0A429XUU3"/>
<keyword evidence="3" id="KW-0813">Transport</keyword>
<evidence type="ECO:0000256" key="6">
    <source>
        <dbReference type="ARBA" id="ARBA00022840"/>
    </source>
</evidence>
<keyword evidence="6 13" id="KW-0067">ATP-binding</keyword>
<evidence type="ECO:0000256" key="4">
    <source>
        <dbReference type="ARBA" id="ARBA00022692"/>
    </source>
</evidence>
<dbReference type="InterPro" id="IPR011527">
    <property type="entry name" value="ABC1_TM_dom"/>
</dbReference>
<feature type="transmembrane region" description="Helical" evidence="10">
    <location>
        <begin position="257"/>
        <end position="276"/>
    </location>
</feature>